<evidence type="ECO:0000313" key="2">
    <source>
        <dbReference type="Proteomes" id="UP000240760"/>
    </source>
</evidence>
<gene>
    <name evidence="1" type="ORF">M440DRAFT_1404721</name>
</gene>
<sequence>MEIHGHDAVLSRMIPGHRPQLHVPGFFCSDGTVDALQIRGRSTSNSKIGLGSNV</sequence>
<dbReference type="Proteomes" id="UP000240760">
    <property type="component" value="Unassembled WGS sequence"/>
</dbReference>
<organism evidence="1 2">
    <name type="scientific">Trichoderma longibrachiatum ATCC 18648</name>
    <dbReference type="NCBI Taxonomy" id="983965"/>
    <lineage>
        <taxon>Eukaryota</taxon>
        <taxon>Fungi</taxon>
        <taxon>Dikarya</taxon>
        <taxon>Ascomycota</taxon>
        <taxon>Pezizomycotina</taxon>
        <taxon>Sordariomycetes</taxon>
        <taxon>Hypocreomycetidae</taxon>
        <taxon>Hypocreales</taxon>
        <taxon>Hypocreaceae</taxon>
        <taxon>Trichoderma</taxon>
    </lineage>
</organism>
<dbReference type="AlphaFoldDB" id="A0A2T4BUJ9"/>
<proteinExistence type="predicted"/>
<protein>
    <submittedName>
        <fullName evidence="1">Uncharacterized protein</fullName>
    </submittedName>
</protein>
<name>A0A2T4BUJ9_TRILO</name>
<keyword evidence="2" id="KW-1185">Reference proteome</keyword>
<dbReference type="EMBL" id="KZ679139">
    <property type="protein sequence ID" value="PTB72991.1"/>
    <property type="molecule type" value="Genomic_DNA"/>
</dbReference>
<reference evidence="1 2" key="1">
    <citation type="submission" date="2016-07" db="EMBL/GenBank/DDBJ databases">
        <title>Multiple horizontal gene transfer events from other fungi enriched the ability of initially mycotrophic Trichoderma (Ascomycota) to feed on dead plant biomass.</title>
        <authorList>
            <consortium name="DOE Joint Genome Institute"/>
            <person name="Aerts A."/>
            <person name="Atanasova L."/>
            <person name="Chenthamara K."/>
            <person name="Zhang J."/>
            <person name="Grujic M."/>
            <person name="Henrissat B."/>
            <person name="Kuo A."/>
            <person name="Salamov A."/>
            <person name="Lipzen A."/>
            <person name="Labutti K."/>
            <person name="Barry K."/>
            <person name="Miao Y."/>
            <person name="Rahimi M.J."/>
            <person name="Shen Q."/>
            <person name="Grigoriev I.V."/>
            <person name="Kubicek C.P."/>
            <person name="Druzhinina I.S."/>
        </authorList>
    </citation>
    <scope>NUCLEOTIDE SEQUENCE [LARGE SCALE GENOMIC DNA]</scope>
    <source>
        <strain evidence="1 2">ATCC 18648</strain>
    </source>
</reference>
<evidence type="ECO:0000313" key="1">
    <source>
        <dbReference type="EMBL" id="PTB72991.1"/>
    </source>
</evidence>
<accession>A0A2T4BUJ9</accession>